<feature type="domain" description="GMPS ATP-PPase" evidence="13">
    <location>
        <begin position="209"/>
        <end position="401"/>
    </location>
</feature>
<dbReference type="NCBIfam" id="NF000848">
    <property type="entry name" value="PRK00074.1"/>
    <property type="match status" value="1"/>
</dbReference>
<dbReference type="FunFam" id="3.40.50.880:FF:000001">
    <property type="entry name" value="GMP synthase [glutamine-hydrolyzing]"/>
    <property type="match status" value="1"/>
</dbReference>
<name>A0A451DC77_9GAMM</name>
<keyword evidence="5 11" id="KW-0436">Ligase</keyword>
<proteinExistence type="inferred from homology"/>
<dbReference type="InterPro" id="IPR025777">
    <property type="entry name" value="GMPS_ATP_PPase_dom"/>
</dbReference>
<evidence type="ECO:0000256" key="2">
    <source>
        <dbReference type="ARBA" id="ARBA00005153"/>
    </source>
</evidence>
<protein>
    <recommendedName>
        <fullName evidence="4 11">GMP synthase [glutamine-hydrolyzing]</fullName>
        <ecNumber evidence="3 11">6.3.5.2</ecNumber>
    </recommendedName>
    <alternativeName>
        <fullName evidence="11">GMP synthetase</fullName>
    </alternativeName>
    <alternativeName>
        <fullName evidence="11">Glutamine amidotransferase</fullName>
    </alternativeName>
</protein>
<dbReference type="HAMAP" id="MF_00344">
    <property type="entry name" value="GMP_synthase"/>
    <property type="match status" value="1"/>
</dbReference>
<reference evidence="14 15" key="1">
    <citation type="submission" date="2019-02" db="EMBL/GenBank/DDBJ databases">
        <authorList>
            <person name="Manzano-Marin A."/>
            <person name="Manzano-Marin A."/>
        </authorList>
    </citation>
    <scope>NUCLEOTIDE SEQUENCE [LARGE SCALE GENOMIC DNA]</scope>
    <source>
        <strain evidence="14 15">ErCilaricifoliae</strain>
    </source>
</reference>
<keyword evidence="9 11" id="KW-0067">ATP-binding</keyword>
<keyword evidence="6 11" id="KW-0547">Nucleotide-binding</keyword>
<feature type="active site" evidence="11">
    <location>
        <position position="182"/>
    </location>
</feature>
<organism evidence="14 15">
    <name type="scientific">Candidatus Erwinia haradaeae</name>
    <dbReference type="NCBI Taxonomy" id="1922217"/>
    <lineage>
        <taxon>Bacteria</taxon>
        <taxon>Pseudomonadati</taxon>
        <taxon>Pseudomonadota</taxon>
        <taxon>Gammaproteobacteria</taxon>
        <taxon>Enterobacterales</taxon>
        <taxon>Erwiniaceae</taxon>
        <taxon>Erwinia</taxon>
    </lineage>
</organism>
<dbReference type="NCBIfam" id="TIGR00884">
    <property type="entry name" value="guaA_Cterm"/>
    <property type="match status" value="1"/>
</dbReference>
<dbReference type="Pfam" id="PF00958">
    <property type="entry name" value="GMP_synt_C"/>
    <property type="match status" value="1"/>
</dbReference>
<dbReference type="PANTHER" id="PTHR11922">
    <property type="entry name" value="GMP SYNTHASE-RELATED"/>
    <property type="match status" value="1"/>
</dbReference>
<feature type="binding site" evidence="12">
    <location>
        <begin position="236"/>
        <end position="242"/>
    </location>
    <ligand>
        <name>ATP</name>
        <dbReference type="ChEBI" id="CHEBI:30616"/>
    </ligand>
</feature>
<evidence type="ECO:0000256" key="6">
    <source>
        <dbReference type="ARBA" id="ARBA00022741"/>
    </source>
</evidence>
<keyword evidence="10 11" id="KW-0315">Glutamine amidotransferase</keyword>
<dbReference type="SUPFAM" id="SSF54810">
    <property type="entry name" value="GMP synthetase C-terminal dimerisation domain"/>
    <property type="match status" value="1"/>
</dbReference>
<dbReference type="PRINTS" id="PR00099">
    <property type="entry name" value="CPSGATASE"/>
</dbReference>
<evidence type="ECO:0000256" key="4">
    <source>
        <dbReference type="ARBA" id="ARBA00021562"/>
    </source>
</evidence>
<evidence type="ECO:0000259" key="13">
    <source>
        <dbReference type="PROSITE" id="PS51553"/>
    </source>
</evidence>
<dbReference type="FunFam" id="3.30.300.10:FF:000002">
    <property type="entry name" value="GMP synthase [glutamine-hydrolyzing]"/>
    <property type="match status" value="1"/>
</dbReference>
<keyword evidence="7 11" id="KW-0332">GMP biosynthesis</keyword>
<evidence type="ECO:0000256" key="9">
    <source>
        <dbReference type="ARBA" id="ARBA00022840"/>
    </source>
</evidence>
<dbReference type="InterPro" id="IPR022955">
    <property type="entry name" value="GMP_synthase"/>
</dbReference>
<accession>A0A451DC77</accession>
<gene>
    <name evidence="11 14" type="primary">guaA</name>
    <name evidence="14" type="ORF">ERCILAFE3058_130</name>
</gene>
<dbReference type="Pfam" id="PF00117">
    <property type="entry name" value="GATase"/>
    <property type="match status" value="1"/>
</dbReference>
<dbReference type="InterPro" id="IPR014729">
    <property type="entry name" value="Rossmann-like_a/b/a_fold"/>
</dbReference>
<dbReference type="InterPro" id="IPR022310">
    <property type="entry name" value="NAD/GMP_synthase"/>
</dbReference>
<feature type="active site" evidence="11">
    <location>
        <position position="184"/>
    </location>
</feature>
<dbReference type="PRINTS" id="PR00097">
    <property type="entry name" value="ANTSNTHASEII"/>
</dbReference>
<evidence type="ECO:0000256" key="3">
    <source>
        <dbReference type="ARBA" id="ARBA00012746"/>
    </source>
</evidence>
<dbReference type="GO" id="GO:0003921">
    <property type="term" value="F:GMP synthase activity"/>
    <property type="evidence" value="ECO:0007669"/>
    <property type="project" value="InterPro"/>
</dbReference>
<dbReference type="EC" id="6.3.5.2" evidence="3 11"/>
<dbReference type="CDD" id="cd01742">
    <property type="entry name" value="GATase1_GMP_Synthase"/>
    <property type="match status" value="1"/>
</dbReference>
<dbReference type="PROSITE" id="PS51273">
    <property type="entry name" value="GATASE_TYPE_1"/>
    <property type="match status" value="1"/>
</dbReference>
<evidence type="ECO:0000313" key="15">
    <source>
        <dbReference type="Proteomes" id="UP000294418"/>
    </source>
</evidence>
<dbReference type="PANTHER" id="PTHR11922:SF2">
    <property type="entry name" value="GMP SYNTHASE [GLUTAMINE-HYDROLYZING]"/>
    <property type="match status" value="1"/>
</dbReference>
<dbReference type="Gene3D" id="3.30.300.10">
    <property type="match status" value="1"/>
</dbReference>
<evidence type="ECO:0000256" key="5">
    <source>
        <dbReference type="ARBA" id="ARBA00022598"/>
    </source>
</evidence>
<dbReference type="GO" id="GO:0005524">
    <property type="term" value="F:ATP binding"/>
    <property type="evidence" value="ECO:0007669"/>
    <property type="project" value="UniProtKB-UniRule"/>
</dbReference>
<dbReference type="Gene3D" id="3.40.50.880">
    <property type="match status" value="1"/>
</dbReference>
<dbReference type="AlphaFoldDB" id="A0A451DC77"/>
<evidence type="ECO:0000313" key="14">
    <source>
        <dbReference type="EMBL" id="VFP84023.1"/>
    </source>
</evidence>
<dbReference type="Proteomes" id="UP000294418">
    <property type="component" value="Chromosome"/>
</dbReference>
<dbReference type="Pfam" id="PF02540">
    <property type="entry name" value="NAD_synthase"/>
    <property type="match status" value="1"/>
</dbReference>
<dbReference type="PRINTS" id="PR00096">
    <property type="entry name" value="GATASE"/>
</dbReference>
<dbReference type="NCBIfam" id="TIGR00888">
    <property type="entry name" value="guaA_Nterm"/>
    <property type="match status" value="1"/>
</dbReference>
<dbReference type="SUPFAM" id="SSF52317">
    <property type="entry name" value="Class I glutamine amidotransferase-like"/>
    <property type="match status" value="1"/>
</dbReference>
<evidence type="ECO:0000256" key="8">
    <source>
        <dbReference type="ARBA" id="ARBA00022755"/>
    </source>
</evidence>
<comment type="subunit">
    <text evidence="11">Homodimer.</text>
</comment>
<evidence type="ECO:0000256" key="12">
    <source>
        <dbReference type="PROSITE-ProRule" id="PRU00886"/>
    </source>
</evidence>
<dbReference type="InterPro" id="IPR001674">
    <property type="entry name" value="GMP_synth_C"/>
</dbReference>
<evidence type="ECO:0000256" key="11">
    <source>
        <dbReference type="HAMAP-Rule" id="MF_00344"/>
    </source>
</evidence>
<dbReference type="GO" id="GO:0005829">
    <property type="term" value="C:cytosol"/>
    <property type="evidence" value="ECO:0007669"/>
    <property type="project" value="TreeGrafter"/>
</dbReference>
<comment type="catalytic activity">
    <reaction evidence="11">
        <text>XMP + L-glutamine + ATP + H2O = GMP + L-glutamate + AMP + diphosphate + 2 H(+)</text>
        <dbReference type="Rhea" id="RHEA:11680"/>
        <dbReference type="ChEBI" id="CHEBI:15377"/>
        <dbReference type="ChEBI" id="CHEBI:15378"/>
        <dbReference type="ChEBI" id="CHEBI:29985"/>
        <dbReference type="ChEBI" id="CHEBI:30616"/>
        <dbReference type="ChEBI" id="CHEBI:33019"/>
        <dbReference type="ChEBI" id="CHEBI:57464"/>
        <dbReference type="ChEBI" id="CHEBI:58115"/>
        <dbReference type="ChEBI" id="CHEBI:58359"/>
        <dbReference type="ChEBI" id="CHEBI:456215"/>
        <dbReference type="EC" id="6.3.5.2"/>
    </reaction>
</comment>
<dbReference type="InterPro" id="IPR029062">
    <property type="entry name" value="Class_I_gatase-like"/>
</dbReference>
<keyword evidence="8 11" id="KW-0658">Purine biosynthesis</keyword>
<dbReference type="EMBL" id="LR217720">
    <property type="protein sequence ID" value="VFP84023.1"/>
    <property type="molecule type" value="Genomic_DNA"/>
</dbReference>
<comment type="pathway">
    <text evidence="2 11">Purine metabolism; GMP biosynthesis; GMP from XMP (L-Gln route): step 1/1.</text>
</comment>
<dbReference type="PROSITE" id="PS51553">
    <property type="entry name" value="GMPS_ATP_PPASE"/>
    <property type="match status" value="1"/>
</dbReference>
<dbReference type="SUPFAM" id="SSF52402">
    <property type="entry name" value="Adenine nucleotide alpha hydrolases-like"/>
    <property type="match status" value="1"/>
</dbReference>
<sequence length="526" mass="59956">MIHKNISQHRILILDFGSQYTQLLARRIREIGIYCELVSWYVTEEQIKDFRPNGIILSGGPESSTSTTSPRAPHYIFDAGIPILGICYGMHIMTIQLGGKVESSRQREFGYAQIMITKESSLFCNTNDTLRTGHKKILDVWMSHCDNVVETPSDFITVGSTERCPVAIIVNEKKRFYGIQFHPEVTHTQQGYNLLEQFVRNICQCETRWTAVNIIDDITQYLHEKIGNDTVMLGLSGGVDSLVTALLLHRTIGYRLKCVFIDNGLLRLNESQQVLNMFSHCLDCNILHIKAEQRFLNALIKIHEPEEKRKIIGRVFIEIFEEEASKFHDIKWLAQGTIYPDIIESGMSSVSPTRVIKSHHNVGGLPQCMTLRVIEPLKQLFKDEVRKIGIQLGLPHTALQRHPFPGPGLGVRILGEVKKEYCDLLRCADSIFIEELHKANLYHKISQAFTVFLPIRSVSIMGDERTYDWVLALRAVETTDFMTATWANLTYEFLTCVSTRIMNEVPGVSRVVYDISSKPPATIEWE</sequence>
<comment type="function">
    <text evidence="1 11">Catalyzes the synthesis of GMP from XMP.</text>
</comment>
<evidence type="ECO:0000256" key="10">
    <source>
        <dbReference type="ARBA" id="ARBA00022962"/>
    </source>
</evidence>
<dbReference type="UniPathway" id="UPA00189">
    <property type="reaction ID" value="UER00296"/>
</dbReference>
<dbReference type="Gene3D" id="3.40.50.620">
    <property type="entry name" value="HUPs"/>
    <property type="match status" value="1"/>
</dbReference>
<dbReference type="CDD" id="cd01997">
    <property type="entry name" value="GMP_synthase_C"/>
    <property type="match status" value="1"/>
</dbReference>
<dbReference type="FunFam" id="3.40.50.620:FF:000001">
    <property type="entry name" value="GMP synthase [glutamine-hydrolyzing]"/>
    <property type="match status" value="1"/>
</dbReference>
<evidence type="ECO:0000256" key="1">
    <source>
        <dbReference type="ARBA" id="ARBA00002332"/>
    </source>
</evidence>
<evidence type="ECO:0000256" key="7">
    <source>
        <dbReference type="ARBA" id="ARBA00022749"/>
    </source>
</evidence>
<dbReference type="InterPro" id="IPR017926">
    <property type="entry name" value="GATASE"/>
</dbReference>
<dbReference type="InterPro" id="IPR004739">
    <property type="entry name" value="GMP_synth_GATase"/>
</dbReference>
<feature type="active site" description="Nucleophile" evidence="11">
    <location>
        <position position="87"/>
    </location>
</feature>